<dbReference type="InterPro" id="IPR050248">
    <property type="entry name" value="Polysacc_deacetylase_ArnD"/>
</dbReference>
<dbReference type="Pfam" id="PF01522">
    <property type="entry name" value="Polysacc_deac_1"/>
    <property type="match status" value="1"/>
</dbReference>
<keyword evidence="1" id="KW-0479">Metal-binding</keyword>
<keyword evidence="5" id="KW-1185">Reference proteome</keyword>
<dbReference type="CDD" id="cd10917">
    <property type="entry name" value="CE4_NodB_like_6s_7s"/>
    <property type="match status" value="1"/>
</dbReference>
<organism evidence="4 5">
    <name type="scientific">Plebeiibacterium sediminum</name>
    <dbReference type="NCBI Taxonomy" id="2992112"/>
    <lineage>
        <taxon>Bacteria</taxon>
        <taxon>Pseudomonadati</taxon>
        <taxon>Bacteroidota</taxon>
        <taxon>Bacteroidia</taxon>
        <taxon>Marinilabiliales</taxon>
        <taxon>Marinilabiliaceae</taxon>
        <taxon>Plebeiibacterium</taxon>
    </lineage>
</organism>
<dbReference type="RefSeq" id="WP_301190387.1">
    <property type="nucleotide sequence ID" value="NZ_JAPDPJ010000019.1"/>
</dbReference>
<dbReference type="Proteomes" id="UP001209229">
    <property type="component" value="Unassembled WGS sequence"/>
</dbReference>
<dbReference type="PANTHER" id="PTHR10587:SF133">
    <property type="entry name" value="CHITIN DEACETYLASE 1-RELATED"/>
    <property type="match status" value="1"/>
</dbReference>
<dbReference type="Gene3D" id="3.20.20.370">
    <property type="entry name" value="Glycoside hydrolase/deacetylase"/>
    <property type="match status" value="1"/>
</dbReference>
<evidence type="ECO:0000259" key="3">
    <source>
        <dbReference type="PROSITE" id="PS51677"/>
    </source>
</evidence>
<gene>
    <name evidence="4" type="ORF">OM075_10110</name>
</gene>
<evidence type="ECO:0000256" key="1">
    <source>
        <dbReference type="ARBA" id="ARBA00022723"/>
    </source>
</evidence>
<keyword evidence="2" id="KW-0378">Hydrolase</keyword>
<dbReference type="GO" id="GO:0005975">
    <property type="term" value="P:carbohydrate metabolic process"/>
    <property type="evidence" value="ECO:0007669"/>
    <property type="project" value="InterPro"/>
</dbReference>
<dbReference type="GO" id="GO:0016810">
    <property type="term" value="F:hydrolase activity, acting on carbon-nitrogen (but not peptide) bonds"/>
    <property type="evidence" value="ECO:0007669"/>
    <property type="project" value="InterPro"/>
</dbReference>
<evidence type="ECO:0000313" key="4">
    <source>
        <dbReference type="EMBL" id="MCW3786822.1"/>
    </source>
</evidence>
<dbReference type="SUPFAM" id="SSF88713">
    <property type="entry name" value="Glycoside hydrolase/deacetylase"/>
    <property type="match status" value="1"/>
</dbReference>
<dbReference type="InterPro" id="IPR002509">
    <property type="entry name" value="NODB_dom"/>
</dbReference>
<dbReference type="GO" id="GO:0016020">
    <property type="term" value="C:membrane"/>
    <property type="evidence" value="ECO:0007669"/>
    <property type="project" value="TreeGrafter"/>
</dbReference>
<name>A0AAE3M4R9_9BACT</name>
<dbReference type="InterPro" id="IPR011330">
    <property type="entry name" value="Glyco_hydro/deAcase_b/a-brl"/>
</dbReference>
<sequence length="205" mass="23819">MGIMIQPSFLLSGIFRGATWSEKTDKNEVFVTFDDGPIPEVTPWVLDEADKWNAKLTFFCVGENVFKHPDIYEEVLRRGHAVGNHTYNHIKAWSYNKKDYFDNIEKAAQLIDSKLFRPPHGMLYPSYIKLLKEKFDKVIMWNVLSRDYNRKLSGKAVFKNVEGYVKPGSIIVFHDSLKAEKNMKYAFPKTLELINKRGYITSTIK</sequence>
<accession>A0AAE3M4R9</accession>
<dbReference type="AlphaFoldDB" id="A0AAE3M4R9"/>
<evidence type="ECO:0000313" key="5">
    <source>
        <dbReference type="Proteomes" id="UP001209229"/>
    </source>
</evidence>
<dbReference type="PROSITE" id="PS51677">
    <property type="entry name" value="NODB"/>
    <property type="match status" value="1"/>
</dbReference>
<evidence type="ECO:0000256" key="2">
    <source>
        <dbReference type="ARBA" id="ARBA00022801"/>
    </source>
</evidence>
<dbReference type="PANTHER" id="PTHR10587">
    <property type="entry name" value="GLYCOSYL TRANSFERASE-RELATED"/>
    <property type="match status" value="1"/>
</dbReference>
<dbReference type="EMBL" id="JAPDPJ010000019">
    <property type="protein sequence ID" value="MCW3786822.1"/>
    <property type="molecule type" value="Genomic_DNA"/>
</dbReference>
<reference evidence="4" key="1">
    <citation type="submission" date="2022-10" db="EMBL/GenBank/DDBJ databases">
        <authorList>
            <person name="Yu W.X."/>
        </authorList>
    </citation>
    <scope>NUCLEOTIDE SEQUENCE</scope>
    <source>
        <strain evidence="4">AAT</strain>
    </source>
</reference>
<comment type="caution">
    <text evidence="4">The sequence shown here is derived from an EMBL/GenBank/DDBJ whole genome shotgun (WGS) entry which is preliminary data.</text>
</comment>
<feature type="domain" description="NodB homology" evidence="3">
    <location>
        <begin position="27"/>
        <end position="202"/>
    </location>
</feature>
<proteinExistence type="predicted"/>
<protein>
    <submittedName>
        <fullName evidence="4">Polysaccharide deacetylase family protein</fullName>
    </submittedName>
</protein>
<dbReference type="GO" id="GO:0046872">
    <property type="term" value="F:metal ion binding"/>
    <property type="evidence" value="ECO:0007669"/>
    <property type="project" value="UniProtKB-KW"/>
</dbReference>